<dbReference type="AlphaFoldDB" id="A0A4Y2LUN5"/>
<dbReference type="EMBL" id="BGPR01006356">
    <property type="protein sequence ID" value="GBN18262.1"/>
    <property type="molecule type" value="Genomic_DNA"/>
</dbReference>
<evidence type="ECO:0000313" key="3">
    <source>
        <dbReference type="Proteomes" id="UP000499080"/>
    </source>
</evidence>
<organism evidence="2 3">
    <name type="scientific">Araneus ventricosus</name>
    <name type="common">Orbweaver spider</name>
    <name type="synonym">Epeira ventricosa</name>
    <dbReference type="NCBI Taxonomy" id="182803"/>
    <lineage>
        <taxon>Eukaryota</taxon>
        <taxon>Metazoa</taxon>
        <taxon>Ecdysozoa</taxon>
        <taxon>Arthropoda</taxon>
        <taxon>Chelicerata</taxon>
        <taxon>Arachnida</taxon>
        <taxon>Araneae</taxon>
        <taxon>Araneomorphae</taxon>
        <taxon>Entelegynae</taxon>
        <taxon>Araneoidea</taxon>
        <taxon>Araneidae</taxon>
        <taxon>Araneus</taxon>
    </lineage>
</organism>
<gene>
    <name evidence="2" type="ORF">AVEN_73892_1</name>
</gene>
<dbReference type="Proteomes" id="UP000499080">
    <property type="component" value="Unassembled WGS sequence"/>
</dbReference>
<accession>A0A4Y2LUN5</accession>
<protein>
    <submittedName>
        <fullName evidence="2">Uncharacterized protein</fullName>
    </submittedName>
</protein>
<evidence type="ECO:0000256" key="1">
    <source>
        <dbReference type="SAM" id="MobiDB-lite"/>
    </source>
</evidence>
<comment type="caution">
    <text evidence="2">The sequence shown here is derived from an EMBL/GenBank/DDBJ whole genome shotgun (WGS) entry which is preliminary data.</text>
</comment>
<reference evidence="2 3" key="1">
    <citation type="journal article" date="2019" name="Sci. Rep.">
        <title>Orb-weaving spider Araneus ventricosus genome elucidates the spidroin gene catalogue.</title>
        <authorList>
            <person name="Kono N."/>
            <person name="Nakamura H."/>
            <person name="Ohtoshi R."/>
            <person name="Moran D.A.P."/>
            <person name="Shinohara A."/>
            <person name="Yoshida Y."/>
            <person name="Fujiwara M."/>
            <person name="Mori M."/>
            <person name="Tomita M."/>
            <person name="Arakawa K."/>
        </authorList>
    </citation>
    <scope>NUCLEOTIDE SEQUENCE [LARGE SCALE GENOMIC DNA]</scope>
</reference>
<evidence type="ECO:0000313" key="2">
    <source>
        <dbReference type="EMBL" id="GBN18262.1"/>
    </source>
</evidence>
<feature type="region of interest" description="Disordered" evidence="1">
    <location>
        <begin position="106"/>
        <end position="140"/>
    </location>
</feature>
<name>A0A4Y2LUN5_ARAVE</name>
<proteinExistence type="predicted"/>
<keyword evidence="3" id="KW-1185">Reference proteome</keyword>
<sequence length="140" mass="15729">MGCAPQQLKLSAEQTLGEIHDIIARSSTITYEMIRDLFFQLKKTTEKKLPRKKLKDSADALESPFRATHATIPQAEVRSVIGDGPIRATLGRYIVVFTRSRLPQRSRLPRADSRTIHGAKRPPVGVVRHNPPRPSLPSWV</sequence>